<dbReference type="InterPro" id="IPR006311">
    <property type="entry name" value="TAT_signal"/>
</dbReference>
<dbReference type="AlphaFoldDB" id="A0A5C4QDB5"/>
<evidence type="ECO:0000256" key="1">
    <source>
        <dbReference type="SAM" id="MobiDB-lite"/>
    </source>
</evidence>
<gene>
    <name evidence="3" type="ORF">FHG89_26405</name>
</gene>
<sequence length="453" mass="45679">MRSVHVTRGRLLRGLTALVVTAAGVGATAAPAVAVDDPGWVSGWLGDLTVGGPAAPARTVPLTLTSTGATQPRVSIDLAGLAGVATASFPDWCVTEATSVTCPMPADAVDDFGTLTGTVPVVFRAAPGAVDGATGTLDYTALGEQTEAYAQQATVTVRSGPDLLDMVDTYVTGVEVGDTLAVPVAVVNAGDQPAVDLRLTMRFPVGLVPISYRNCRYGTDQVLATVAVCTVRGTFAPGQRHELRGGLATTVGPATLGSKRITQFVEPLASAGPLPSGVKLKSRDADQALRLRAVGAPLGVIPVEASGAGGQTYLREVQGAFDIAAQGATVAGAVGDTVRVTVGLRNEGPGVPDATNSGGGVGALLFTLPAGVTVLSSPSGCWPAGSEDEGGDAPATWYCNGPGPVFPAGTSYTAAFDLRIDSLPGTPGEIQPAERYPRVDDNPGNDVAPVTVS</sequence>
<dbReference type="RefSeq" id="WP_139587110.1">
    <property type="nucleotide sequence ID" value="NZ_VDFY01000231.1"/>
</dbReference>
<feature type="signal peptide" evidence="2">
    <location>
        <begin position="1"/>
        <end position="22"/>
    </location>
</feature>
<reference evidence="3 4" key="1">
    <citation type="submission" date="2019-06" db="EMBL/GenBank/DDBJ databases">
        <title>Micromonospora ordensis sp. nov., isolated from deep marine sediment.</title>
        <authorList>
            <person name="Veyisoglu A."/>
            <person name="Carro L."/>
            <person name="Klenk H.-P."/>
            <person name="Sahin N."/>
        </authorList>
    </citation>
    <scope>NUCLEOTIDE SEQUENCE [LARGE SCALE GENOMIC DNA]</scope>
    <source>
        <strain evidence="3 4">S2509</strain>
    </source>
</reference>
<evidence type="ECO:0000313" key="3">
    <source>
        <dbReference type="EMBL" id="TNH23833.1"/>
    </source>
</evidence>
<accession>A0A5C4QDB5</accession>
<name>A0A5C4QDB5_9ACTN</name>
<keyword evidence="4" id="KW-1185">Reference proteome</keyword>
<organism evidence="3 4">
    <name type="scientific">Micromonospora orduensis</name>
    <dbReference type="NCBI Taxonomy" id="1420891"/>
    <lineage>
        <taxon>Bacteria</taxon>
        <taxon>Bacillati</taxon>
        <taxon>Actinomycetota</taxon>
        <taxon>Actinomycetes</taxon>
        <taxon>Micromonosporales</taxon>
        <taxon>Micromonosporaceae</taxon>
        <taxon>Micromonospora</taxon>
    </lineage>
</organism>
<dbReference type="Proteomes" id="UP000306145">
    <property type="component" value="Unassembled WGS sequence"/>
</dbReference>
<evidence type="ECO:0000256" key="2">
    <source>
        <dbReference type="SAM" id="SignalP"/>
    </source>
</evidence>
<evidence type="ECO:0000313" key="4">
    <source>
        <dbReference type="Proteomes" id="UP000306145"/>
    </source>
</evidence>
<protein>
    <recommendedName>
        <fullName evidence="5">DUF11 domain-containing protein</fullName>
    </recommendedName>
</protein>
<dbReference type="PROSITE" id="PS51318">
    <property type="entry name" value="TAT"/>
    <property type="match status" value="1"/>
</dbReference>
<comment type="caution">
    <text evidence="3">The sequence shown here is derived from an EMBL/GenBank/DDBJ whole genome shotgun (WGS) entry which is preliminary data.</text>
</comment>
<dbReference type="EMBL" id="VDFY01000231">
    <property type="protein sequence ID" value="TNH23833.1"/>
    <property type="molecule type" value="Genomic_DNA"/>
</dbReference>
<feature type="chain" id="PRO_5038787324" description="DUF11 domain-containing protein" evidence="2">
    <location>
        <begin position="23"/>
        <end position="453"/>
    </location>
</feature>
<dbReference type="OrthoDB" id="3319807at2"/>
<evidence type="ECO:0008006" key="5">
    <source>
        <dbReference type="Google" id="ProtNLM"/>
    </source>
</evidence>
<keyword evidence="2" id="KW-0732">Signal</keyword>
<feature type="region of interest" description="Disordered" evidence="1">
    <location>
        <begin position="423"/>
        <end position="453"/>
    </location>
</feature>
<proteinExistence type="predicted"/>